<keyword evidence="1" id="KW-1133">Transmembrane helix</keyword>
<dbReference type="Proteomes" id="UP000218784">
    <property type="component" value="Unassembled WGS sequence"/>
</dbReference>
<dbReference type="AlphaFoldDB" id="A0A2A4I1N9"/>
<keyword evidence="1" id="KW-0472">Membrane</keyword>
<sequence length="393" mass="40492">MLAGLLFATHEAEDRPGILAATLPFAAATLIEYQARLLIASDAAQIVVVVQRLTPELVGALARIGRRGVAVDTVRTAAEALARLHPLARIVMVADGLVTTEGVIHALAGEGGDALLTVPGTQASPAFERVGGGEAWAGVARIDARRLADAARLPEDYDLQSTLLHAAEQAGARHVSLRLDDMELGHGIERRAAALEERGRAVLSASMAVRPGWFDRIVLRPLARLAIPPIARRGIGTGAIVGTAAGAATLGIATLAFGWPAIGLAAVLIAVLVAEIAGAVALFRDEEHHLRAMRIAILAMPAVAVLLLGHVVDAQAATTTARLLALGATVAGGVAERAAGAVQRRGWWGTAPAYLAILALFAVAGWPTLGLALVALYGGATLVAAVEALRRQA</sequence>
<feature type="transmembrane region" description="Helical" evidence="1">
    <location>
        <begin position="234"/>
        <end position="256"/>
    </location>
</feature>
<keyword evidence="3" id="KW-1185">Reference proteome</keyword>
<feature type="transmembrane region" description="Helical" evidence="1">
    <location>
        <begin position="295"/>
        <end position="312"/>
    </location>
</feature>
<gene>
    <name evidence="2" type="ORF">COA17_04705</name>
</gene>
<dbReference type="InterPro" id="IPR029044">
    <property type="entry name" value="Nucleotide-diphossugar_trans"/>
</dbReference>
<keyword evidence="1" id="KW-0812">Transmembrane</keyword>
<dbReference type="SUPFAM" id="SSF53448">
    <property type="entry name" value="Nucleotide-diphospho-sugar transferases"/>
    <property type="match status" value="1"/>
</dbReference>
<dbReference type="EMBL" id="NWVD01000001">
    <property type="protein sequence ID" value="PCG10686.1"/>
    <property type="molecule type" value="Genomic_DNA"/>
</dbReference>
<feature type="transmembrane region" description="Helical" evidence="1">
    <location>
        <begin position="262"/>
        <end position="283"/>
    </location>
</feature>
<name>A0A2A4I1N9_9SPHN</name>
<reference evidence="2 3" key="1">
    <citation type="submission" date="2017-09" db="EMBL/GenBank/DDBJ databases">
        <title>Sphingomonas ginsenosidimutans KACC 14949, whole genome shotgun sequence.</title>
        <authorList>
            <person name="Feng G."/>
            <person name="Zhu H."/>
        </authorList>
    </citation>
    <scope>NUCLEOTIDE SEQUENCE [LARGE SCALE GENOMIC DNA]</scope>
    <source>
        <strain evidence="2 3">KACC 14949</strain>
    </source>
</reference>
<dbReference type="RefSeq" id="WP_066487814.1">
    <property type="nucleotide sequence ID" value="NZ_NWVD01000001.1"/>
</dbReference>
<evidence type="ECO:0000256" key="1">
    <source>
        <dbReference type="SAM" id="Phobius"/>
    </source>
</evidence>
<comment type="caution">
    <text evidence="2">The sequence shown here is derived from an EMBL/GenBank/DDBJ whole genome shotgun (WGS) entry which is preliminary data.</text>
</comment>
<evidence type="ECO:0000313" key="3">
    <source>
        <dbReference type="Proteomes" id="UP000218784"/>
    </source>
</evidence>
<proteinExistence type="predicted"/>
<accession>A0A2A4I1N9</accession>
<protein>
    <submittedName>
        <fullName evidence="2">Uncharacterized protein</fullName>
    </submittedName>
</protein>
<evidence type="ECO:0000313" key="2">
    <source>
        <dbReference type="EMBL" id="PCG10686.1"/>
    </source>
</evidence>
<organism evidence="2 3">
    <name type="scientific">Sphingomonas ginsenosidimutans</name>
    <dbReference type="NCBI Taxonomy" id="862134"/>
    <lineage>
        <taxon>Bacteria</taxon>
        <taxon>Pseudomonadati</taxon>
        <taxon>Pseudomonadota</taxon>
        <taxon>Alphaproteobacteria</taxon>
        <taxon>Sphingomonadales</taxon>
        <taxon>Sphingomonadaceae</taxon>
        <taxon>Sphingomonas</taxon>
    </lineage>
</organism>